<evidence type="ECO:0000259" key="10">
    <source>
        <dbReference type="PROSITE" id="PS50290"/>
    </source>
</evidence>
<dbReference type="Pfam" id="PF08655">
    <property type="entry name" value="DASH_Ask1"/>
    <property type="match status" value="1"/>
</dbReference>
<keyword evidence="4" id="KW-0808">Transferase</keyword>
<proteinExistence type="predicted"/>
<dbReference type="GO" id="GO:0072686">
    <property type="term" value="C:mitotic spindle"/>
    <property type="evidence" value="ECO:0007669"/>
    <property type="project" value="InterPro"/>
</dbReference>
<dbReference type="EC" id="2.7.1.67" evidence="2"/>
<keyword evidence="7" id="KW-0067">ATP-binding</keyword>
<dbReference type="GO" id="GO:0005802">
    <property type="term" value="C:trans-Golgi network"/>
    <property type="evidence" value="ECO:0007669"/>
    <property type="project" value="TreeGrafter"/>
</dbReference>
<sequence>MPSCTMSRQSMAPQRNLSLTEELEKLEQSITLTLQEIDQNFSRAHRIVTTGILPIVEQYGKHSEAVWEGSKFWKQFFEASANVSLSGYEAPDQDESGVQDETEESHTYEDETLEQEEDTMTGATTTPPRPLSAQEEEEDESTVGFGSPSLGHSTPRPPPSAHNGRNLEDEDSDEEVGPQFAGMSSPYEALAEEFRPNLGSTKTPNLAPVTPGKSQALPDMTGFESSPFMQPTATKTHFNQDPLLHRVLDKTYRVQATPIISPRKYKPTGAFTPRTGQRGAPTPRGATTGLPAWAEDSSPPSSPAPQLRADIFSPMKTPRTPGVSVQTPAKGNMSMSIQRTRTIFDDFSDEEEDDLDFSPPKTIQFHIPQSKLLQTPAREASKRIVDDLLMTAGGDITDSTGGMDEDSPSIVKRQAPPTATDLNSFASPTPKMPQTKRPPTSGYARIAQAEEEEDSGSDVEGDLHQNSLSNSQYAPIQPPRTAGMRMNGSGPNSPNHKTLPGRRQRANSGVDIKAINARFERWADEIAQKFKIKKQKDSAEDEPLEIHHSVFHAPDWLRPATAESLTLDYDVPSDRITKLEFDDIVESVRTAIEMQVHPKLITQGSSGSYFARNTQGKVVGVFKPKDEEPYASRNPKWTKWIHRNLFPFFFGRACLIPNLSYISEAAAYVLDCQLRTNLVPYTDVVGLSSKSFHYDFWDRRAYYRKRKPFPEKQGSFQVFLKGFKDANIFLKENPWPDQHNTGSSADRAARKKKRRWAEDCRPSGPQSDGEDDDEQQGLSGQQHQRRGLWTPALQQSFREQLEKLVILDYIMRNTDRGLDNWMIKIDQKTQQATIVAEPPKLNGDVGEDSQPSDYTRQSMEGMDPYGRREPMSTISRSNTPMPSGPTPTVTIGAIDNSLSWPWKHPDAWRSYPFGWLFLPVSLIGQPFSEATRRHFLPLLTSKQWWSDTQVALRACFSQDADFKERMYAKQIAVMKGQAWNVVETLKTPDLGPLELTRRARVCVWDDIVEIPTAVPLRAPSAEMRRKQKQQPGRQPRVDEEHEEMDITALSTPPQKPQEDLLMNSPPLESAHANRFNLTRGPSQLDVRRADRAPDSPATVSDVAWGSRNMYSQSDDRPVHHSRMSYDTPRRNARNTRQRRLSLTHRGDIDDYGFDDDGDLGYAANEDNEGNRKKVIVERLEMVKGKNPVFTWC</sequence>
<dbReference type="GO" id="GO:0008608">
    <property type="term" value="P:attachment of spindle microtubules to kinetochore"/>
    <property type="evidence" value="ECO:0007669"/>
    <property type="project" value="InterPro"/>
</dbReference>
<accession>A0A3M7MBS6</accession>
<evidence type="ECO:0000256" key="7">
    <source>
        <dbReference type="ARBA" id="ARBA00022840"/>
    </source>
</evidence>
<feature type="region of interest" description="Disordered" evidence="9">
    <location>
        <begin position="1077"/>
        <end position="1132"/>
    </location>
</feature>
<evidence type="ECO:0000256" key="2">
    <source>
        <dbReference type="ARBA" id="ARBA00012169"/>
    </source>
</evidence>
<dbReference type="PANTHER" id="PTHR12865">
    <property type="entry name" value="PHOSPHATIDYLINOSITOL 4-KINASE TYPE-II"/>
    <property type="match status" value="1"/>
</dbReference>
<keyword evidence="5" id="KW-0547">Nucleotide-binding</keyword>
<feature type="region of interest" description="Disordered" evidence="9">
    <location>
        <begin position="87"/>
        <end position="237"/>
    </location>
</feature>
<feature type="compositionally biased region" description="Acidic residues" evidence="9">
    <location>
        <begin position="449"/>
        <end position="460"/>
    </location>
</feature>
<dbReference type="OrthoDB" id="3349449at2759"/>
<protein>
    <recommendedName>
        <fullName evidence="2">1-phosphatidylinositol 4-kinase</fullName>
        <ecNumber evidence="2">2.7.1.67</ecNumber>
    </recommendedName>
</protein>
<evidence type="ECO:0000256" key="5">
    <source>
        <dbReference type="ARBA" id="ARBA00022741"/>
    </source>
</evidence>
<evidence type="ECO:0000256" key="3">
    <source>
        <dbReference type="ARBA" id="ARBA00022475"/>
    </source>
</evidence>
<feature type="compositionally biased region" description="Polar residues" evidence="9">
    <location>
        <begin position="849"/>
        <end position="858"/>
    </location>
</feature>
<evidence type="ECO:0000256" key="1">
    <source>
        <dbReference type="ARBA" id="ARBA00004236"/>
    </source>
</evidence>
<evidence type="ECO:0000256" key="9">
    <source>
        <dbReference type="SAM" id="MobiDB-lite"/>
    </source>
</evidence>
<keyword evidence="8" id="KW-0472">Membrane</keyword>
<evidence type="ECO:0000256" key="4">
    <source>
        <dbReference type="ARBA" id="ARBA00022679"/>
    </source>
</evidence>
<feature type="compositionally biased region" description="Acidic residues" evidence="9">
    <location>
        <begin position="110"/>
        <end position="119"/>
    </location>
</feature>
<organism evidence="11 12">
    <name type="scientific">Pyrenophora seminiperda CCB06</name>
    <dbReference type="NCBI Taxonomy" id="1302712"/>
    <lineage>
        <taxon>Eukaryota</taxon>
        <taxon>Fungi</taxon>
        <taxon>Dikarya</taxon>
        <taxon>Ascomycota</taxon>
        <taxon>Pezizomycotina</taxon>
        <taxon>Dothideomycetes</taxon>
        <taxon>Pleosporomycetidae</taxon>
        <taxon>Pleosporales</taxon>
        <taxon>Pleosporineae</taxon>
        <taxon>Pleosporaceae</taxon>
        <taxon>Pyrenophora</taxon>
    </lineage>
</organism>
<evidence type="ECO:0000313" key="12">
    <source>
        <dbReference type="Proteomes" id="UP000265663"/>
    </source>
</evidence>
<dbReference type="EMBL" id="KE747828">
    <property type="protein sequence ID" value="RMZ71961.1"/>
    <property type="molecule type" value="Genomic_DNA"/>
</dbReference>
<dbReference type="GO" id="GO:0005768">
    <property type="term" value="C:endosome"/>
    <property type="evidence" value="ECO:0007669"/>
    <property type="project" value="TreeGrafter"/>
</dbReference>
<name>A0A3M7MBS6_9PLEO</name>
<feature type="region of interest" description="Disordered" evidence="9">
    <location>
        <begin position="1019"/>
        <end position="1065"/>
    </location>
</feature>
<dbReference type="InterPro" id="IPR039756">
    <property type="entry name" value="Lsb6/PI4K2"/>
</dbReference>
<dbReference type="GO" id="GO:0005886">
    <property type="term" value="C:plasma membrane"/>
    <property type="evidence" value="ECO:0007669"/>
    <property type="project" value="UniProtKB-SubCell"/>
</dbReference>
<feature type="region of interest" description="Disordered" evidence="9">
    <location>
        <begin position="839"/>
        <end position="866"/>
    </location>
</feature>
<dbReference type="AlphaFoldDB" id="A0A3M7MBS6"/>
<dbReference type="Pfam" id="PF00454">
    <property type="entry name" value="PI3_PI4_kinase"/>
    <property type="match status" value="1"/>
</dbReference>
<evidence type="ECO:0000313" key="11">
    <source>
        <dbReference type="EMBL" id="RMZ71961.1"/>
    </source>
</evidence>
<dbReference type="PANTHER" id="PTHR12865:SF1">
    <property type="entry name" value="PHOSPHATIDYLINOSITOL 4-KINASE TYPE 2"/>
    <property type="match status" value="1"/>
</dbReference>
<dbReference type="GO" id="GO:0004430">
    <property type="term" value="F:1-phosphatidylinositol 4-kinase activity"/>
    <property type="evidence" value="ECO:0007669"/>
    <property type="project" value="UniProtKB-EC"/>
</dbReference>
<dbReference type="GO" id="GO:0007032">
    <property type="term" value="P:endosome organization"/>
    <property type="evidence" value="ECO:0007669"/>
    <property type="project" value="TreeGrafter"/>
</dbReference>
<feature type="domain" description="PI3K/PI4K catalytic" evidence="10">
    <location>
        <begin position="595"/>
        <end position="1004"/>
    </location>
</feature>
<feature type="compositionally biased region" description="Acidic residues" evidence="9">
    <location>
        <begin position="91"/>
        <end position="103"/>
    </location>
</feature>
<dbReference type="Proteomes" id="UP000265663">
    <property type="component" value="Unassembled WGS sequence"/>
</dbReference>
<feature type="compositionally biased region" description="Polar residues" evidence="9">
    <location>
        <begin position="464"/>
        <end position="474"/>
    </location>
</feature>
<keyword evidence="12" id="KW-1185">Reference proteome</keyword>
<dbReference type="GO" id="GO:0046854">
    <property type="term" value="P:phosphatidylinositol phosphate biosynthetic process"/>
    <property type="evidence" value="ECO:0007669"/>
    <property type="project" value="TreeGrafter"/>
</dbReference>
<feature type="region of interest" description="Disordered" evidence="9">
    <location>
        <begin position="263"/>
        <end position="305"/>
    </location>
</feature>
<dbReference type="InterPro" id="IPR000403">
    <property type="entry name" value="PI3/4_kinase_cat_dom"/>
</dbReference>
<gene>
    <name evidence="11" type="ORF">GMOD_00009322</name>
</gene>
<dbReference type="GO" id="GO:0005524">
    <property type="term" value="F:ATP binding"/>
    <property type="evidence" value="ECO:0007669"/>
    <property type="project" value="UniProtKB-KW"/>
</dbReference>
<dbReference type="GO" id="GO:0007030">
    <property type="term" value="P:Golgi organization"/>
    <property type="evidence" value="ECO:0007669"/>
    <property type="project" value="TreeGrafter"/>
</dbReference>
<feature type="region of interest" description="Disordered" evidence="9">
    <location>
        <begin position="394"/>
        <end position="506"/>
    </location>
</feature>
<dbReference type="PROSITE" id="PS50290">
    <property type="entry name" value="PI3_4_KINASE_3"/>
    <property type="match status" value="1"/>
</dbReference>
<dbReference type="GO" id="GO:0042729">
    <property type="term" value="C:DASH complex"/>
    <property type="evidence" value="ECO:0007669"/>
    <property type="project" value="InterPro"/>
</dbReference>
<comment type="subcellular location">
    <subcellularLocation>
        <location evidence="1">Cell membrane</location>
    </subcellularLocation>
</comment>
<keyword evidence="6 11" id="KW-0418">Kinase</keyword>
<dbReference type="InterPro" id="IPR013964">
    <property type="entry name" value="DASH_Ask1"/>
</dbReference>
<feature type="region of interest" description="Disordered" evidence="9">
    <location>
        <begin position="732"/>
        <end position="787"/>
    </location>
</feature>
<evidence type="ECO:0000256" key="8">
    <source>
        <dbReference type="ARBA" id="ARBA00023136"/>
    </source>
</evidence>
<dbReference type="GO" id="GO:0000329">
    <property type="term" value="C:fungal-type vacuole membrane"/>
    <property type="evidence" value="ECO:0007669"/>
    <property type="project" value="TreeGrafter"/>
</dbReference>
<feature type="compositionally biased region" description="Polar residues" evidence="9">
    <location>
        <begin position="223"/>
        <end position="237"/>
    </location>
</feature>
<evidence type="ECO:0000256" key="6">
    <source>
        <dbReference type="ARBA" id="ARBA00022777"/>
    </source>
</evidence>
<reference evidence="11 12" key="1">
    <citation type="journal article" date="2014" name="PLoS ONE">
        <title>De novo Genome Assembly of the Fungal Plant Pathogen Pyrenophora semeniperda.</title>
        <authorList>
            <person name="Soliai M.M."/>
            <person name="Meyer S.E."/>
            <person name="Udall J.A."/>
            <person name="Elzinga D.E."/>
            <person name="Hermansen R.A."/>
            <person name="Bodily P.M."/>
            <person name="Hart A.A."/>
            <person name="Coleman C.E."/>
        </authorList>
    </citation>
    <scope>NUCLEOTIDE SEQUENCE [LARGE SCALE GENOMIC DNA]</scope>
    <source>
        <strain evidence="11 12">CCB06</strain>
        <tissue evidence="11">Mycelium</tissue>
    </source>
</reference>
<keyword evidence="3" id="KW-1003">Cell membrane</keyword>